<dbReference type="GO" id="GO:0033890">
    <property type="term" value="F:ribonuclease D activity"/>
    <property type="evidence" value="ECO:0007669"/>
    <property type="project" value="UniProtKB-EC"/>
</dbReference>
<name>F8DXL4_CORRG</name>
<protein>
    <submittedName>
        <fullName evidence="2">Ribonuclease D</fullName>
        <ecNumber evidence="2">3.1.13.5</ecNumber>
    </submittedName>
</protein>
<evidence type="ECO:0000259" key="1">
    <source>
        <dbReference type="SMART" id="SM00474"/>
    </source>
</evidence>
<dbReference type="SUPFAM" id="SSF53098">
    <property type="entry name" value="Ribonuclease H-like"/>
    <property type="match status" value="1"/>
</dbReference>
<dbReference type="InterPro" id="IPR044876">
    <property type="entry name" value="HRDC_dom_sf"/>
</dbReference>
<dbReference type="InterPro" id="IPR012337">
    <property type="entry name" value="RNaseH-like_sf"/>
</dbReference>
<dbReference type="GO" id="GO:0008408">
    <property type="term" value="F:3'-5' exonuclease activity"/>
    <property type="evidence" value="ECO:0007669"/>
    <property type="project" value="InterPro"/>
</dbReference>
<feature type="domain" description="3'-5' exonuclease" evidence="1">
    <location>
        <begin position="12"/>
        <end position="180"/>
    </location>
</feature>
<dbReference type="InterPro" id="IPR051086">
    <property type="entry name" value="RNase_D-like"/>
</dbReference>
<dbReference type="STRING" id="662755.CRES_1168"/>
<dbReference type="Pfam" id="PF18305">
    <property type="entry name" value="DNA_pol_A_exoN"/>
    <property type="match status" value="1"/>
</dbReference>
<dbReference type="EC" id="3.1.13.5" evidence="2"/>
<dbReference type="PANTHER" id="PTHR47649">
    <property type="entry name" value="RIBONUCLEASE D"/>
    <property type="match status" value="1"/>
</dbReference>
<sequence length="442" mass="49398">MKRISRPASGIPTVRRTPAELDVALNALREGSGPIAIDTERAAMYRFDDRAYLIQLRREGAGTFIVDPTGHPAKLREWQDALLAETPWLLHAAHTDLPALLALGWQPSVLLDTQIAARLLGCHRLGLSLLLEEFLSISIPKDKGNADWSQRPLPNSMLAYAALDVEYLVPMHDMMIKELAELNRLDWYRQECEHDRLRATPLAAPQWTDMKGASFLRPGTRAAIVAEALFETRTKIARSADIPPERLLSSKTIMSLAPQRFSAAKRDLTAEFDRLVRGPGADRVNPHRHNITLLSLLDALSRAHNEPTTAITTQKTKNAIDKDGELFGSIRPDAKTWEEDYPQAWVALEILRESNQELSESLGISADAIMVARQMKFVAWEFTQRLNAPEFDPGDVDAVEELLGNLLQHAGLRPWQVELVLNDATPYLLDEVVDGATYEESS</sequence>
<evidence type="ECO:0000313" key="2">
    <source>
        <dbReference type="EMBL" id="AEI09523.1"/>
    </source>
</evidence>
<dbReference type="GO" id="GO:0000166">
    <property type="term" value="F:nucleotide binding"/>
    <property type="evidence" value="ECO:0007669"/>
    <property type="project" value="InterPro"/>
</dbReference>
<dbReference type="InterPro" id="IPR002562">
    <property type="entry name" value="3'-5'_exonuclease_dom"/>
</dbReference>
<dbReference type="HOGENOM" id="CLU_042387_3_0_11"/>
<keyword evidence="2" id="KW-0378">Hydrolase</keyword>
<accession>F8DXL4</accession>
<dbReference type="InterPro" id="IPR041605">
    <property type="entry name" value="Exo_C"/>
</dbReference>
<dbReference type="GO" id="GO:0003676">
    <property type="term" value="F:nucleic acid binding"/>
    <property type="evidence" value="ECO:0007669"/>
    <property type="project" value="InterPro"/>
</dbReference>
<dbReference type="Gene3D" id="1.10.150.80">
    <property type="entry name" value="HRDC domain"/>
    <property type="match status" value="2"/>
</dbReference>
<dbReference type="Proteomes" id="UP000000492">
    <property type="component" value="Chromosome"/>
</dbReference>
<dbReference type="EMBL" id="CP002857">
    <property type="protein sequence ID" value="AEI09523.1"/>
    <property type="molecule type" value="Genomic_DNA"/>
</dbReference>
<dbReference type="KEGG" id="crd:CRES_1168"/>
<dbReference type="InterPro" id="IPR010997">
    <property type="entry name" value="HRDC-like_sf"/>
</dbReference>
<dbReference type="OrthoDB" id="144122at2"/>
<dbReference type="CDD" id="cd06142">
    <property type="entry name" value="RNaseD_exo"/>
    <property type="match status" value="1"/>
</dbReference>
<dbReference type="GO" id="GO:0006139">
    <property type="term" value="P:nucleobase-containing compound metabolic process"/>
    <property type="evidence" value="ECO:0007669"/>
    <property type="project" value="InterPro"/>
</dbReference>
<proteinExistence type="predicted"/>
<dbReference type="SUPFAM" id="SSF47819">
    <property type="entry name" value="HRDC-like"/>
    <property type="match status" value="1"/>
</dbReference>
<dbReference type="Pfam" id="PF01612">
    <property type="entry name" value="DNA_pol_A_exo1"/>
    <property type="match status" value="1"/>
</dbReference>
<dbReference type="InterPro" id="IPR036397">
    <property type="entry name" value="RNaseH_sf"/>
</dbReference>
<reference evidence="2 3" key="1">
    <citation type="journal article" date="2012" name="BMC Genomics">
        <title>Complete genome sequence, lifestyle, and multi-drug resistance of the human pathogen Corynebacterium resistens DSM 45100 isolated from blood samples of a leukemia patient.</title>
        <authorList>
            <person name="Schroder J."/>
            <person name="Maus I."/>
            <person name="Meyer K."/>
            <person name="Wordemann S."/>
            <person name="Blom J."/>
            <person name="Jaenicke S."/>
            <person name="Schneider J."/>
            <person name="Trost E."/>
            <person name="Tauch A."/>
        </authorList>
    </citation>
    <scope>NUCLEOTIDE SEQUENCE [LARGE SCALE GENOMIC DNA]</scope>
    <source>
        <strain evidence="3">DSM 45100 / JCM 12819 / CCUG 50093 / GTC 2026 / SICGH 158</strain>
    </source>
</reference>
<organism evidence="2 3">
    <name type="scientific">Corynebacterium resistens (strain DSM 45100 / JCM 12819 / GTC 2026 / SICGH 158)</name>
    <dbReference type="NCBI Taxonomy" id="662755"/>
    <lineage>
        <taxon>Bacteria</taxon>
        <taxon>Bacillati</taxon>
        <taxon>Actinomycetota</taxon>
        <taxon>Actinomycetes</taxon>
        <taxon>Mycobacteriales</taxon>
        <taxon>Corynebacteriaceae</taxon>
        <taxon>Corynebacterium</taxon>
    </lineage>
</organism>
<dbReference type="PANTHER" id="PTHR47649:SF1">
    <property type="entry name" value="RIBONUCLEASE D"/>
    <property type="match status" value="1"/>
</dbReference>
<evidence type="ECO:0000313" key="3">
    <source>
        <dbReference type="Proteomes" id="UP000000492"/>
    </source>
</evidence>
<dbReference type="Gene3D" id="3.30.420.10">
    <property type="entry name" value="Ribonuclease H-like superfamily/Ribonuclease H"/>
    <property type="match status" value="1"/>
</dbReference>
<gene>
    <name evidence="2" type="primary">rnd</name>
    <name evidence="2" type="ordered locus">CRES_1168</name>
</gene>
<dbReference type="SMART" id="SM00474">
    <property type="entry name" value="35EXOc"/>
    <property type="match status" value="1"/>
</dbReference>
<dbReference type="eggNOG" id="COG0349">
    <property type="taxonomic scope" value="Bacteria"/>
</dbReference>
<dbReference type="AlphaFoldDB" id="F8DXL4"/>
<dbReference type="RefSeq" id="WP_013888536.1">
    <property type="nucleotide sequence ID" value="NC_015673.1"/>
</dbReference>
<keyword evidence="3" id="KW-1185">Reference proteome</keyword>